<evidence type="ECO:0000256" key="1">
    <source>
        <dbReference type="SAM" id="MobiDB-lite"/>
    </source>
</evidence>
<reference evidence="3" key="1">
    <citation type="submission" date="2022-11" db="UniProtKB">
        <authorList>
            <consortium name="WormBaseParasite"/>
        </authorList>
    </citation>
    <scope>IDENTIFICATION</scope>
</reference>
<feature type="compositionally biased region" description="Low complexity" evidence="1">
    <location>
        <begin position="457"/>
        <end position="467"/>
    </location>
</feature>
<proteinExistence type="predicted"/>
<dbReference type="Proteomes" id="UP000887560">
    <property type="component" value="Unplaced"/>
</dbReference>
<dbReference type="PANTHER" id="PTHR36522:SF1">
    <property type="entry name" value="AT HOOK-CONTAINING PROTEIN ATTF-4"/>
    <property type="match status" value="1"/>
</dbReference>
<sequence>MHSNSYNYNSKYNNSQHCNMQEINGEEIGGECIEEGDVSPNPEDDEKILVPKGELASIKANLQMLNHQMSILIRTLNVQPCGCKDCGITSMKTQAKSLLNGNYRSENQQSSSEKHNYDNSFDWGESTQRGRRSKYCTAAEKKTVAGFVQLHGATAAARKFNIPPAVAAYYHRREFKNSVHNKVGRPAGRFSIGPALSSSKTHDPSSGEVRERTASLTAMPTCESKNEEESSKNGNQSLAQLWQNATGSQNSSVNAYLRGRGRGRPKLIGDELDAELVEYIVKMKQKSPTAHLTASHALTIARNYIATKSPGLLEENGGQVKLKITWAMKVQEREREIQLGLPPGTLQNLPRSFQENGGELTPALVDELLGQGHNLFNQQLNVGAILAAATSSAGSTNEDKKPIITTSTTTSQSDAAMINAMLGMAGVGNTSDIFGLMDQPKSGGVTVKTEPTTKGISNNSNNNTSRNAPNLMIEANSEEQDAAIRQLLASLQGGGRSDSADDLLGGRSNISDIDMAAALANCSG</sequence>
<accession>A0A915NNL6</accession>
<feature type="compositionally biased region" description="Basic and acidic residues" evidence="1">
    <location>
        <begin position="200"/>
        <end position="213"/>
    </location>
</feature>
<dbReference type="InterPro" id="IPR038839">
    <property type="entry name" value="Attf-4-like"/>
</dbReference>
<evidence type="ECO:0000313" key="3">
    <source>
        <dbReference type="WBParaSite" id="scf7180000420445.g5303"/>
    </source>
</evidence>
<feature type="region of interest" description="Disordered" evidence="1">
    <location>
        <begin position="103"/>
        <end position="127"/>
    </location>
</feature>
<keyword evidence="2" id="KW-1185">Reference proteome</keyword>
<feature type="region of interest" description="Disordered" evidence="1">
    <location>
        <begin position="444"/>
        <end position="467"/>
    </location>
</feature>
<dbReference type="PANTHER" id="PTHR36522">
    <property type="entry name" value="AT HOOK-CONTAINING PROTEIN ATTF-4"/>
    <property type="match status" value="1"/>
</dbReference>
<organism evidence="2 3">
    <name type="scientific">Meloidogyne floridensis</name>
    <dbReference type="NCBI Taxonomy" id="298350"/>
    <lineage>
        <taxon>Eukaryota</taxon>
        <taxon>Metazoa</taxon>
        <taxon>Ecdysozoa</taxon>
        <taxon>Nematoda</taxon>
        <taxon>Chromadorea</taxon>
        <taxon>Rhabditida</taxon>
        <taxon>Tylenchina</taxon>
        <taxon>Tylenchomorpha</taxon>
        <taxon>Tylenchoidea</taxon>
        <taxon>Meloidogynidae</taxon>
        <taxon>Meloidogyninae</taxon>
        <taxon>Meloidogyne</taxon>
    </lineage>
</organism>
<protein>
    <submittedName>
        <fullName evidence="3">HTH psq-type domain-containing protein</fullName>
    </submittedName>
</protein>
<dbReference type="WBParaSite" id="scf7180000420445.g5303">
    <property type="protein sequence ID" value="scf7180000420445.g5303"/>
    <property type="gene ID" value="scf7180000420445.g5303"/>
</dbReference>
<feature type="region of interest" description="Disordered" evidence="1">
    <location>
        <begin position="186"/>
        <end position="234"/>
    </location>
</feature>
<dbReference type="AlphaFoldDB" id="A0A915NNL6"/>
<evidence type="ECO:0000313" key="2">
    <source>
        <dbReference type="Proteomes" id="UP000887560"/>
    </source>
</evidence>
<name>A0A915NNL6_9BILA</name>